<dbReference type="PROSITE" id="PS51405">
    <property type="entry name" value="HEME_HALOPEROXIDASE"/>
    <property type="match status" value="1"/>
</dbReference>
<dbReference type="PANTHER" id="PTHR33577">
    <property type="entry name" value="STERIGMATOCYSTIN BIOSYNTHESIS PEROXIDASE STCC-RELATED"/>
    <property type="match status" value="1"/>
</dbReference>
<feature type="chain" id="PRO_5040383106" description="Heme haloperoxidase family profile domain-containing protein" evidence="8">
    <location>
        <begin position="16"/>
        <end position="243"/>
    </location>
</feature>
<reference evidence="10" key="1">
    <citation type="submission" date="2021-10" db="EMBL/GenBank/DDBJ databases">
        <authorList>
            <person name="Piombo E."/>
        </authorList>
    </citation>
    <scope>NUCLEOTIDE SEQUENCE</scope>
</reference>
<name>A0A9N9V6D4_9HYPO</name>
<evidence type="ECO:0000256" key="8">
    <source>
        <dbReference type="SAM" id="SignalP"/>
    </source>
</evidence>
<keyword evidence="4" id="KW-0479">Metal-binding</keyword>
<keyword evidence="11" id="KW-1185">Reference proteome</keyword>
<dbReference type="GO" id="GO:0046872">
    <property type="term" value="F:metal ion binding"/>
    <property type="evidence" value="ECO:0007669"/>
    <property type="project" value="UniProtKB-KW"/>
</dbReference>
<comment type="cofactor">
    <cofactor evidence="1">
        <name>heme b</name>
        <dbReference type="ChEBI" id="CHEBI:60344"/>
    </cofactor>
</comment>
<proteinExistence type="inferred from homology"/>
<dbReference type="Gene3D" id="1.10.489.10">
    <property type="entry name" value="Chloroperoxidase-like"/>
    <property type="match status" value="1"/>
</dbReference>
<organism evidence="10 11">
    <name type="scientific">Clonostachys rhizophaga</name>
    <dbReference type="NCBI Taxonomy" id="160324"/>
    <lineage>
        <taxon>Eukaryota</taxon>
        <taxon>Fungi</taxon>
        <taxon>Dikarya</taxon>
        <taxon>Ascomycota</taxon>
        <taxon>Pezizomycotina</taxon>
        <taxon>Sordariomycetes</taxon>
        <taxon>Hypocreomycetidae</taxon>
        <taxon>Hypocreales</taxon>
        <taxon>Bionectriaceae</taxon>
        <taxon>Clonostachys</taxon>
    </lineage>
</organism>
<evidence type="ECO:0000256" key="3">
    <source>
        <dbReference type="ARBA" id="ARBA00022617"/>
    </source>
</evidence>
<evidence type="ECO:0000313" key="11">
    <source>
        <dbReference type="Proteomes" id="UP000696573"/>
    </source>
</evidence>
<dbReference type="GO" id="GO:0004601">
    <property type="term" value="F:peroxidase activity"/>
    <property type="evidence" value="ECO:0007669"/>
    <property type="project" value="UniProtKB-KW"/>
</dbReference>
<feature type="signal peptide" evidence="8">
    <location>
        <begin position="1"/>
        <end position="15"/>
    </location>
</feature>
<comment type="caution">
    <text evidence="10">The sequence shown here is derived from an EMBL/GenBank/DDBJ whole genome shotgun (WGS) entry which is preliminary data.</text>
</comment>
<dbReference type="SUPFAM" id="SSF47571">
    <property type="entry name" value="Cloroperoxidase"/>
    <property type="match status" value="1"/>
</dbReference>
<evidence type="ECO:0000256" key="2">
    <source>
        <dbReference type="ARBA" id="ARBA00022559"/>
    </source>
</evidence>
<dbReference type="PANTHER" id="PTHR33577:SF18">
    <property type="entry name" value="HEME HALOPEROXIDASE FAMILY PROFILE DOMAIN-CONTAINING PROTEIN"/>
    <property type="match status" value="1"/>
</dbReference>
<dbReference type="InterPro" id="IPR036851">
    <property type="entry name" value="Chloroperoxidase-like_sf"/>
</dbReference>
<keyword evidence="3" id="KW-0349">Heme</keyword>
<evidence type="ECO:0000256" key="5">
    <source>
        <dbReference type="ARBA" id="ARBA00023002"/>
    </source>
</evidence>
<evidence type="ECO:0000256" key="7">
    <source>
        <dbReference type="ARBA" id="ARBA00025795"/>
    </source>
</evidence>
<protein>
    <recommendedName>
        <fullName evidence="9">Heme haloperoxidase family profile domain-containing protein</fullName>
    </recommendedName>
</protein>
<dbReference type="Pfam" id="PF01328">
    <property type="entry name" value="Peroxidase_2"/>
    <property type="match status" value="1"/>
</dbReference>
<dbReference type="AlphaFoldDB" id="A0A9N9V6D4"/>
<evidence type="ECO:0000313" key="10">
    <source>
        <dbReference type="EMBL" id="CAH0016678.1"/>
    </source>
</evidence>
<gene>
    <name evidence="10" type="ORF">CRHIZ90672A_00016641</name>
</gene>
<keyword evidence="2" id="KW-0575">Peroxidase</keyword>
<evidence type="ECO:0000259" key="9">
    <source>
        <dbReference type="PROSITE" id="PS51405"/>
    </source>
</evidence>
<dbReference type="EMBL" id="CABFNQ020000483">
    <property type="protein sequence ID" value="CAH0016678.1"/>
    <property type="molecule type" value="Genomic_DNA"/>
</dbReference>
<sequence>MRAFSLLQMVAVVAALKEWAPAGESDSRSPCPGLNTLANHGYLPHDGKKIGFTQFVQAITEGFNFDSSIGQFLAAGAFQVFGLDTATDTLDLEKLNTPGFLEHPASMSRQDQPGGDSLHVDPERVEAMLADSSNPYLDVFSLATTRRRTFDESGRPNMSDTIWSIMFGESALTLIAMNNKEFPAAGSPAEAYYGLEAPKEWVKTWYEEERFPEELGWTPLARQINMTELSAVGSVVRAEFTKL</sequence>
<evidence type="ECO:0000256" key="4">
    <source>
        <dbReference type="ARBA" id="ARBA00022723"/>
    </source>
</evidence>
<keyword evidence="5" id="KW-0560">Oxidoreductase</keyword>
<dbReference type="Proteomes" id="UP000696573">
    <property type="component" value="Unassembled WGS sequence"/>
</dbReference>
<keyword evidence="6" id="KW-0408">Iron</keyword>
<evidence type="ECO:0000256" key="6">
    <source>
        <dbReference type="ARBA" id="ARBA00023004"/>
    </source>
</evidence>
<feature type="domain" description="Heme haloperoxidase family profile" evidence="9">
    <location>
        <begin position="15"/>
        <end position="237"/>
    </location>
</feature>
<keyword evidence="8" id="KW-0732">Signal</keyword>
<dbReference type="InterPro" id="IPR000028">
    <property type="entry name" value="Chloroperoxidase"/>
</dbReference>
<dbReference type="OrthoDB" id="407298at2759"/>
<evidence type="ECO:0000256" key="1">
    <source>
        <dbReference type="ARBA" id="ARBA00001970"/>
    </source>
</evidence>
<accession>A0A9N9V6D4</accession>
<comment type="similarity">
    <text evidence="7">Belongs to the chloroperoxidase family.</text>
</comment>